<dbReference type="EMBL" id="CP036281">
    <property type="protein sequence ID" value="QDU80643.1"/>
    <property type="molecule type" value="Genomic_DNA"/>
</dbReference>
<evidence type="ECO:0000256" key="1">
    <source>
        <dbReference type="SAM" id="SignalP"/>
    </source>
</evidence>
<dbReference type="InterPro" id="IPR011989">
    <property type="entry name" value="ARM-like"/>
</dbReference>
<dbReference type="RefSeq" id="WP_144995901.1">
    <property type="nucleotide sequence ID" value="NZ_CP036281.1"/>
</dbReference>
<feature type="chain" id="PRO_5021733010" evidence="1">
    <location>
        <begin position="26"/>
        <end position="749"/>
    </location>
</feature>
<sequence length="749" mass="82433" precursor="true">MPRLIWCSLIILSLLLVGFSLRAVAQGEGNPSSAAGTDTSALPPDLDADLLLQEPKTPTELLDTAFLMTRLGRFEQARGYMTKLLALELSFETWREIYEHTGSTAVLRMSRTESLQPESTQILEKVTAALQESRNDPVRINALIDQLGGPPEQQQIAQLELKNNSDVTLPYLVSRLGTNDGTLGSEVFTTTLILMGKRAVPAMMAALQSSNEQVQVTALEVLRFLKAKEAVPAILPLAYSANSPAGIQLLARETLQEWNVSNSIASEESKAEMAAAQLTELAHNNFKQTPQLNSKQVELWTWDVEKKTVQSRLVTPYERAQYEGLLQAHQALSISPNAPESQALMLGFMLAAERRNGDDTPHITGQGSAHDLALSLGPELVTRSLGQALEANYHQAAYATLQVLGEIGKAELLYELGSSITASLNSPDRAVQFAAAETILKFRPTEPFQNSHRVVPVLSETLLDDGHKQAVVVGAGVETTLMTANLFDQLQYDTIAVTTGREGFRQAAQNRGVQLVVLRPNTIRWPLSATIANLRADARTKMIPIVIYGPPEIRDVAETLASRYPGIDYVQETNDSITMRPVVESLAKNHKLHSAIHQVDQKKQQELAAYWLAQIGQFHSAELYDLRTAEAVLINSLTNPRLVGNALISLAHVGTYNAQSAIARQIYVPKREDRVRAEAARQLKLHIQKYGLLLTDREIVLLKQSRKDILAPEVSNGISSVMGQLKPDRVKTGQLLQKFTSERLGEVLR</sequence>
<feature type="signal peptide" evidence="1">
    <location>
        <begin position="1"/>
        <end position="25"/>
    </location>
</feature>
<organism evidence="2 3">
    <name type="scientific">Polystyrenella longa</name>
    <dbReference type="NCBI Taxonomy" id="2528007"/>
    <lineage>
        <taxon>Bacteria</taxon>
        <taxon>Pseudomonadati</taxon>
        <taxon>Planctomycetota</taxon>
        <taxon>Planctomycetia</taxon>
        <taxon>Planctomycetales</taxon>
        <taxon>Planctomycetaceae</taxon>
        <taxon>Polystyrenella</taxon>
    </lineage>
</organism>
<accession>A0A518CN62</accession>
<dbReference type="InterPro" id="IPR016024">
    <property type="entry name" value="ARM-type_fold"/>
</dbReference>
<protein>
    <submittedName>
        <fullName evidence="2">Uncharacterized protein</fullName>
    </submittedName>
</protein>
<dbReference type="Proteomes" id="UP000317178">
    <property type="component" value="Chromosome"/>
</dbReference>
<dbReference type="Gene3D" id="1.25.10.10">
    <property type="entry name" value="Leucine-rich Repeat Variant"/>
    <property type="match status" value="1"/>
</dbReference>
<keyword evidence="1" id="KW-0732">Signal</keyword>
<keyword evidence="3" id="KW-1185">Reference proteome</keyword>
<evidence type="ECO:0000313" key="3">
    <source>
        <dbReference type="Proteomes" id="UP000317178"/>
    </source>
</evidence>
<dbReference type="OrthoDB" id="253582at2"/>
<gene>
    <name evidence="2" type="ORF">Pla110_23750</name>
</gene>
<proteinExistence type="predicted"/>
<evidence type="ECO:0000313" key="2">
    <source>
        <dbReference type="EMBL" id="QDU80643.1"/>
    </source>
</evidence>
<dbReference type="SUPFAM" id="SSF48371">
    <property type="entry name" value="ARM repeat"/>
    <property type="match status" value="1"/>
</dbReference>
<name>A0A518CN62_9PLAN</name>
<reference evidence="2 3" key="1">
    <citation type="submission" date="2019-02" db="EMBL/GenBank/DDBJ databases">
        <title>Deep-cultivation of Planctomycetes and their phenomic and genomic characterization uncovers novel biology.</title>
        <authorList>
            <person name="Wiegand S."/>
            <person name="Jogler M."/>
            <person name="Boedeker C."/>
            <person name="Pinto D."/>
            <person name="Vollmers J."/>
            <person name="Rivas-Marin E."/>
            <person name="Kohn T."/>
            <person name="Peeters S.H."/>
            <person name="Heuer A."/>
            <person name="Rast P."/>
            <person name="Oberbeckmann S."/>
            <person name="Bunk B."/>
            <person name="Jeske O."/>
            <person name="Meyerdierks A."/>
            <person name="Storesund J.E."/>
            <person name="Kallscheuer N."/>
            <person name="Luecker S."/>
            <person name="Lage O.M."/>
            <person name="Pohl T."/>
            <person name="Merkel B.J."/>
            <person name="Hornburger P."/>
            <person name="Mueller R.-W."/>
            <person name="Bruemmer F."/>
            <person name="Labrenz M."/>
            <person name="Spormann A.M."/>
            <person name="Op den Camp H."/>
            <person name="Overmann J."/>
            <person name="Amann R."/>
            <person name="Jetten M.S.M."/>
            <person name="Mascher T."/>
            <person name="Medema M.H."/>
            <person name="Devos D.P."/>
            <person name="Kaster A.-K."/>
            <person name="Ovreas L."/>
            <person name="Rohde M."/>
            <person name="Galperin M.Y."/>
            <person name="Jogler C."/>
        </authorList>
    </citation>
    <scope>NUCLEOTIDE SEQUENCE [LARGE SCALE GENOMIC DNA]</scope>
    <source>
        <strain evidence="2 3">Pla110</strain>
    </source>
</reference>
<dbReference type="KEGG" id="plon:Pla110_23750"/>
<dbReference type="AlphaFoldDB" id="A0A518CN62"/>